<sequence length="210" mass="22712">MSKVALLLGSLRRPGNGIGIASWLTPVIRQGFNDTKSAVGASHKPPVDVVFLDPTKPPLPLGPIVDGSHVPSDIRDPTQHPNPAVRDFATFVSSCSALVVLTPEYNGSYPGELKNTLDHLYWEWRNKPVAVVTYGGGGGTRCAGLLRSLLGGSLKMRVAERGVVIRLPRSHSGGAERVPTDGRPPDWLEEYRPQVLEAVVELQRLMAEKP</sequence>
<evidence type="ECO:0000313" key="3">
    <source>
        <dbReference type="Proteomes" id="UP000184267"/>
    </source>
</evidence>
<dbReference type="InterPro" id="IPR005025">
    <property type="entry name" value="FMN_Rdtase-like_dom"/>
</dbReference>
<dbReference type="Gene3D" id="3.40.50.360">
    <property type="match status" value="1"/>
</dbReference>
<evidence type="ECO:0000259" key="1">
    <source>
        <dbReference type="Pfam" id="PF03358"/>
    </source>
</evidence>
<accession>A0A1M2VB09</accession>
<dbReference type="AlphaFoldDB" id="A0A1M2VB09"/>
<organism evidence="2 3">
    <name type="scientific">Trametes pubescens</name>
    <name type="common">White-rot fungus</name>
    <dbReference type="NCBI Taxonomy" id="154538"/>
    <lineage>
        <taxon>Eukaryota</taxon>
        <taxon>Fungi</taxon>
        <taxon>Dikarya</taxon>
        <taxon>Basidiomycota</taxon>
        <taxon>Agaricomycotina</taxon>
        <taxon>Agaricomycetes</taxon>
        <taxon>Polyporales</taxon>
        <taxon>Polyporaceae</taxon>
        <taxon>Trametes</taxon>
    </lineage>
</organism>
<dbReference type="OMA" id="NDHTKAW"/>
<reference evidence="2 3" key="1">
    <citation type="submission" date="2016-10" db="EMBL/GenBank/DDBJ databases">
        <title>Genome sequence of the basidiomycete white-rot fungus Trametes pubescens.</title>
        <authorList>
            <person name="Makela M.R."/>
            <person name="Granchi Z."/>
            <person name="Peng M."/>
            <person name="De Vries R.P."/>
            <person name="Grigoriev I."/>
            <person name="Riley R."/>
            <person name="Hilden K."/>
        </authorList>
    </citation>
    <scope>NUCLEOTIDE SEQUENCE [LARGE SCALE GENOMIC DNA]</scope>
    <source>
        <strain evidence="2 3">FBCC735</strain>
    </source>
</reference>
<dbReference type="Pfam" id="PF03358">
    <property type="entry name" value="FMN_red"/>
    <property type="match status" value="1"/>
</dbReference>
<dbReference type="GO" id="GO:0005829">
    <property type="term" value="C:cytosol"/>
    <property type="evidence" value="ECO:0007669"/>
    <property type="project" value="TreeGrafter"/>
</dbReference>
<comment type="caution">
    <text evidence="2">The sequence shown here is derived from an EMBL/GenBank/DDBJ whole genome shotgun (WGS) entry which is preliminary data.</text>
</comment>
<dbReference type="STRING" id="154538.A0A1M2VB09"/>
<dbReference type="PANTHER" id="PTHR30543">
    <property type="entry name" value="CHROMATE REDUCTASE"/>
    <property type="match status" value="1"/>
</dbReference>
<dbReference type="SUPFAM" id="SSF52218">
    <property type="entry name" value="Flavoproteins"/>
    <property type="match status" value="1"/>
</dbReference>
<dbReference type="EMBL" id="MNAD01001519">
    <property type="protein sequence ID" value="OJT04703.1"/>
    <property type="molecule type" value="Genomic_DNA"/>
</dbReference>
<gene>
    <name evidence="2" type="ORF">TRAPUB_4497</name>
</gene>
<name>A0A1M2VB09_TRAPU</name>
<dbReference type="OrthoDB" id="68575at2759"/>
<feature type="domain" description="NADPH-dependent FMN reductase-like" evidence="1">
    <location>
        <begin position="3"/>
        <end position="164"/>
    </location>
</feature>
<dbReference type="GO" id="GO:0016491">
    <property type="term" value="F:oxidoreductase activity"/>
    <property type="evidence" value="ECO:0007669"/>
    <property type="project" value="InterPro"/>
</dbReference>
<dbReference type="InterPro" id="IPR029039">
    <property type="entry name" value="Flavoprotein-like_sf"/>
</dbReference>
<keyword evidence="3" id="KW-1185">Reference proteome</keyword>
<proteinExistence type="predicted"/>
<dbReference type="PANTHER" id="PTHR30543:SF21">
    <property type="entry name" value="NAD(P)H-DEPENDENT FMN REDUCTASE LOT6"/>
    <property type="match status" value="1"/>
</dbReference>
<dbReference type="GO" id="GO:0010181">
    <property type="term" value="F:FMN binding"/>
    <property type="evidence" value="ECO:0007669"/>
    <property type="project" value="TreeGrafter"/>
</dbReference>
<evidence type="ECO:0000313" key="2">
    <source>
        <dbReference type="EMBL" id="OJT04703.1"/>
    </source>
</evidence>
<dbReference type="InterPro" id="IPR050712">
    <property type="entry name" value="NAD(P)H-dep_reductase"/>
</dbReference>
<dbReference type="Proteomes" id="UP000184267">
    <property type="component" value="Unassembled WGS sequence"/>
</dbReference>
<protein>
    <submittedName>
        <fullName evidence="2">NAD(P)H-dependent FMN reductase LOT6</fullName>
    </submittedName>
</protein>